<evidence type="ECO:0000256" key="11">
    <source>
        <dbReference type="PROSITE-ProRule" id="PRU00560"/>
    </source>
</evidence>
<dbReference type="PANTHER" id="PTHR11070">
    <property type="entry name" value="UVRD / RECB / PCRA DNA HELICASE FAMILY MEMBER"/>
    <property type="match status" value="1"/>
</dbReference>
<keyword evidence="6" id="KW-0238">DNA-binding</keyword>
<dbReference type="Gene3D" id="1.10.486.10">
    <property type="entry name" value="PCRA, domain 4"/>
    <property type="match status" value="1"/>
</dbReference>
<dbReference type="Proteomes" id="UP000007756">
    <property type="component" value="Chromosome"/>
</dbReference>
<evidence type="ECO:0000256" key="2">
    <source>
        <dbReference type="ARBA" id="ARBA00022741"/>
    </source>
</evidence>
<evidence type="ECO:0000256" key="6">
    <source>
        <dbReference type="ARBA" id="ARBA00023125"/>
    </source>
</evidence>
<keyword evidence="4 11" id="KW-0347">Helicase</keyword>
<evidence type="ECO:0000259" key="12">
    <source>
        <dbReference type="PROSITE" id="PS51198"/>
    </source>
</evidence>
<dbReference type="STRING" id="722438.F539_01910"/>
<dbReference type="PROSITE" id="PS51198">
    <property type="entry name" value="UVRD_HELICASE_ATP_BIND"/>
    <property type="match status" value="1"/>
</dbReference>
<comment type="catalytic activity">
    <reaction evidence="8">
        <text>Couples ATP hydrolysis with the unwinding of duplex DNA by translocating in the 3'-5' direction.</text>
        <dbReference type="EC" id="5.6.2.4"/>
    </reaction>
</comment>
<comment type="catalytic activity">
    <reaction evidence="10">
        <text>ATP + H2O = ADP + phosphate + H(+)</text>
        <dbReference type="Rhea" id="RHEA:13065"/>
        <dbReference type="ChEBI" id="CHEBI:15377"/>
        <dbReference type="ChEBI" id="CHEBI:15378"/>
        <dbReference type="ChEBI" id="CHEBI:30616"/>
        <dbReference type="ChEBI" id="CHEBI:43474"/>
        <dbReference type="ChEBI" id="CHEBI:456216"/>
        <dbReference type="EC" id="5.6.2.4"/>
    </reaction>
</comment>
<protein>
    <recommendedName>
        <fullName evidence="9">DNA 3'-5' helicase</fullName>
        <ecNumber evidence="9">5.6.2.4</ecNumber>
    </recommendedName>
</protein>
<dbReference type="InterPro" id="IPR027417">
    <property type="entry name" value="P-loop_NTPase"/>
</dbReference>
<dbReference type="GeneID" id="66609003"/>
<dbReference type="RefSeq" id="WP_010874697.1">
    <property type="nucleotide sequence ID" value="NZ_CP010546.1"/>
</dbReference>
<evidence type="ECO:0000256" key="1">
    <source>
        <dbReference type="ARBA" id="ARBA00009922"/>
    </source>
</evidence>
<reference evidence="14 15" key="1">
    <citation type="journal article" date="2010" name="Appl. Environ. Microbiol.">
        <title>Targeted chromosomal knockouts in Mycoplasma pneumoniae.</title>
        <authorList>
            <person name="Krishnakumar R."/>
            <person name="Assad-Garcia N."/>
            <person name="Benders G.A."/>
            <person name="Phan Q."/>
            <person name="Montague M.G."/>
            <person name="Glass J.I."/>
        </authorList>
    </citation>
    <scope>NUCLEOTIDE SEQUENCE [LARGE SCALE GENOMIC DNA]</scope>
    <source>
        <strain evidence="15">ATCC 15531 / DSM 22911 / NBRC 14401 / NCTC 10119 / FH</strain>
    </source>
</reference>
<dbReference type="InterPro" id="IPR000212">
    <property type="entry name" value="DNA_helicase_UvrD/REP"/>
</dbReference>
<dbReference type="InterPro" id="IPR013986">
    <property type="entry name" value="DExx_box_DNA_helicase_dom_sf"/>
</dbReference>
<dbReference type="GO" id="GO:0016887">
    <property type="term" value="F:ATP hydrolysis activity"/>
    <property type="evidence" value="ECO:0007669"/>
    <property type="project" value="RHEA"/>
</dbReference>
<dbReference type="PANTHER" id="PTHR11070:SF2">
    <property type="entry name" value="ATP-DEPENDENT DNA HELICASE SRS2"/>
    <property type="match status" value="1"/>
</dbReference>
<dbReference type="InterPro" id="IPR014016">
    <property type="entry name" value="UvrD-like_ATP-bd"/>
</dbReference>
<dbReference type="KEGG" id="mpj:MPNE_0395"/>
<evidence type="ECO:0000256" key="3">
    <source>
        <dbReference type="ARBA" id="ARBA00022801"/>
    </source>
</evidence>
<dbReference type="Pfam" id="PF00580">
    <property type="entry name" value="UvrD-helicase"/>
    <property type="match status" value="1"/>
</dbReference>
<keyword evidence="3 11" id="KW-0378">Hydrolase</keyword>
<name>A0A0H3DN99_MYCPB</name>
<sequence length="715" mass="83497">MAFNISTQLNKEQRAAVTCGKGVNIVYSGAGTGKTTIISQRFAYLFNQKRINPSNILALTYTRKAASEMKQRILELLPEKYHKDVNIYTFHSFCSRFLREEGQKNFVIDDDLSNFLKDFLKESELKSQKVLQIIDGFKNAYFDFDTNSLKDDERLVELCEFHLDPQERNFQLFKETAIAAFVEYEKGKQQNNKIDFADLLIKTCTLLSKDHKLLRKWSKKFQYILGDEFQDTNQIQYELIKMLASHHQNLFLVGDNNQMIYRWRGAVSDIIDSLKSDFKVRPENEFYITQNYRCDQNILTVANSILGTIYAKENQPDSTKGFLFSAIKSNRLPVYFQASSVEGQHSWIINKIKNLHKNHGIQYKDMAILFRTNRNMDSMTEALEADGSIPLKQNKGFFKQLETFKKVLVALITRSNYDIKLALKSLRVWPNVLNKSLTVNEQVNLDKILQNLEQAIFLDEHTRGELTEAAKVFTRLIKFVEEQQFEALLAFTFEALNTDQFVCNFIFRTLQKLQTENKNFTITDFINELRFQQDELKQSKDNVINLITVHSAKGLEFEAVFIYGINQDNFPLKSKNQIIDLQRELDELRLFYVALTRAKKYLFLLSVYQMSGEIIYPSKFIRFINKEDRLEIATINHKVHQDDEFFDSSKTEDYQKKYLTENTDFVNGDSVSHRTYGKGVVVEVREDAVCVAFKNSKYGQRWIVKNHRDLVKAVY</sequence>
<dbReference type="InterPro" id="IPR014017">
    <property type="entry name" value="DNA_helicase_UvrD-like_C"/>
</dbReference>
<evidence type="ECO:0000313" key="14">
    <source>
        <dbReference type="EMBL" id="ADK87173.1"/>
    </source>
</evidence>
<evidence type="ECO:0000256" key="9">
    <source>
        <dbReference type="ARBA" id="ARBA00034808"/>
    </source>
</evidence>
<dbReference type="Gene3D" id="3.40.50.300">
    <property type="entry name" value="P-loop containing nucleotide triphosphate hydrolases"/>
    <property type="match status" value="2"/>
</dbReference>
<dbReference type="Pfam" id="PF13361">
    <property type="entry name" value="UvrD_C"/>
    <property type="match status" value="2"/>
</dbReference>
<evidence type="ECO:0000256" key="10">
    <source>
        <dbReference type="ARBA" id="ARBA00048988"/>
    </source>
</evidence>
<dbReference type="GO" id="GO:0003677">
    <property type="term" value="F:DNA binding"/>
    <property type="evidence" value="ECO:0007669"/>
    <property type="project" value="UniProtKB-KW"/>
</dbReference>
<dbReference type="HOGENOM" id="CLU_004585_6_1_14"/>
<keyword evidence="5 11" id="KW-0067">ATP-binding</keyword>
<evidence type="ECO:0000256" key="5">
    <source>
        <dbReference type="ARBA" id="ARBA00022840"/>
    </source>
</evidence>
<evidence type="ECO:0000256" key="8">
    <source>
        <dbReference type="ARBA" id="ARBA00034617"/>
    </source>
</evidence>
<keyword evidence="2 11" id="KW-0547">Nucleotide-binding</keyword>
<dbReference type="EMBL" id="CP002077">
    <property type="protein sequence ID" value="ADK87173.1"/>
    <property type="molecule type" value="Genomic_DNA"/>
</dbReference>
<feature type="domain" description="UvrD-like helicase C-terminal" evidence="13">
    <location>
        <begin position="296"/>
        <end position="554"/>
    </location>
</feature>
<evidence type="ECO:0000256" key="4">
    <source>
        <dbReference type="ARBA" id="ARBA00022806"/>
    </source>
</evidence>
<gene>
    <name evidence="14" type="ordered locus">MPNE_0395</name>
</gene>
<dbReference type="GO" id="GO:0033202">
    <property type="term" value="C:DNA helicase complex"/>
    <property type="evidence" value="ECO:0007669"/>
    <property type="project" value="TreeGrafter"/>
</dbReference>
<dbReference type="SUPFAM" id="SSF52540">
    <property type="entry name" value="P-loop containing nucleoside triphosphate hydrolases"/>
    <property type="match status" value="1"/>
</dbReference>
<dbReference type="eggNOG" id="COG0210">
    <property type="taxonomic scope" value="Bacteria"/>
</dbReference>
<dbReference type="PROSITE" id="PS51217">
    <property type="entry name" value="UVRD_HELICASE_CTER"/>
    <property type="match status" value="1"/>
</dbReference>
<dbReference type="PATRIC" id="fig|722438.3.peg.380"/>
<proteinExistence type="inferred from homology"/>
<dbReference type="PaxDb" id="722438-MPNE_0395"/>
<dbReference type="GO" id="GO:0005829">
    <property type="term" value="C:cytosol"/>
    <property type="evidence" value="ECO:0007669"/>
    <property type="project" value="TreeGrafter"/>
</dbReference>
<evidence type="ECO:0000256" key="7">
    <source>
        <dbReference type="ARBA" id="ARBA00023235"/>
    </source>
</evidence>
<evidence type="ECO:0000313" key="15">
    <source>
        <dbReference type="Proteomes" id="UP000007756"/>
    </source>
</evidence>
<evidence type="ECO:0000259" key="13">
    <source>
        <dbReference type="PROSITE" id="PS51217"/>
    </source>
</evidence>
<dbReference type="EC" id="5.6.2.4" evidence="9"/>
<feature type="binding site" evidence="11">
    <location>
        <begin position="28"/>
        <end position="35"/>
    </location>
    <ligand>
        <name>ATP</name>
        <dbReference type="ChEBI" id="CHEBI:30616"/>
    </ligand>
</feature>
<dbReference type="CDD" id="cd17932">
    <property type="entry name" value="DEXQc_UvrD"/>
    <property type="match status" value="1"/>
</dbReference>
<keyword evidence="7" id="KW-0413">Isomerase</keyword>
<dbReference type="SMR" id="A0A0H3DN99"/>
<comment type="similarity">
    <text evidence="1">Belongs to the helicase family. UvrD subfamily.</text>
</comment>
<accession>A0A0H3DN99</accession>
<dbReference type="GO" id="GO:0043138">
    <property type="term" value="F:3'-5' DNA helicase activity"/>
    <property type="evidence" value="ECO:0007669"/>
    <property type="project" value="UniProtKB-EC"/>
</dbReference>
<dbReference type="GO" id="GO:0000725">
    <property type="term" value="P:recombinational repair"/>
    <property type="evidence" value="ECO:0007669"/>
    <property type="project" value="TreeGrafter"/>
</dbReference>
<organism evidence="14 15">
    <name type="scientific">Mycoplasmoides pneumoniae (strain ATCC 15531 / DSM 23978 / CIP 103766 / NBRC 14401 / NCTC 10119 / FH)</name>
    <name type="common">Mycoplasma pneumoniae</name>
    <dbReference type="NCBI Taxonomy" id="722438"/>
    <lineage>
        <taxon>Bacteria</taxon>
        <taxon>Bacillati</taxon>
        <taxon>Mycoplasmatota</taxon>
        <taxon>Mycoplasmoidales</taxon>
        <taxon>Mycoplasmoidaceae</taxon>
        <taxon>Mycoplasmoides</taxon>
    </lineage>
</organism>
<dbReference type="Gene3D" id="1.10.10.160">
    <property type="match status" value="1"/>
</dbReference>
<dbReference type="GO" id="GO:0005524">
    <property type="term" value="F:ATP binding"/>
    <property type="evidence" value="ECO:0007669"/>
    <property type="project" value="UniProtKB-UniRule"/>
</dbReference>
<dbReference type="AlphaFoldDB" id="A0A0H3DN99"/>
<feature type="domain" description="UvrD-like helicase ATP-binding" evidence="12">
    <location>
        <begin position="7"/>
        <end position="295"/>
    </location>
</feature>